<keyword evidence="8" id="KW-1185">Reference proteome</keyword>
<dbReference type="PROSITE" id="PS51360">
    <property type="entry name" value="PLUS3"/>
    <property type="match status" value="1"/>
</dbReference>
<feature type="compositionally biased region" description="Basic and acidic residues" evidence="5">
    <location>
        <begin position="81"/>
        <end position="120"/>
    </location>
</feature>
<dbReference type="Pfam" id="PF03126">
    <property type="entry name" value="Plus-3"/>
    <property type="match status" value="1"/>
</dbReference>
<sequence>MSKRRIQDSDDSSGEEDNPKVSKFATSESHTSDSDNEWNTNGKNKRIKKEKRNKPKIEDDSDSDSEASDEFDDGLGDDLIGDEKDREQIEAMTEMEREQVLFARGERREAERKRWEIERRIKQRNKEKKPDSDDDDDSPKRAREKSSSPEPSDPALARARNQKRDQNEALGRLKEQREKKERAKEANKSSSGPLNVGDYFSSDSEGEDEDDSRNNLASSDSDSDDDRRRSSDDDKEDEELARKRKKVESKEELKPAKMSRFRLCQWMHMPWFRNTIVGTYVRVSIGLGDESGARYRIAEIKDTGESSKTYKLDPGDPKATKIQTNKTLLLRIGNSDRPFRMCFISNSDWSDTEFDFWKKHCLKSGLPTVGEIEKKQKELERMKKHVITDREVDTMVKEKAKHRTNPINFALQKTTLLKMRDAAETAGNIEEVASIQSKLEEIEKKANKLNRDRQVDIAGITEINERSRRKIRGMESVCEKEWAKFRNNDKVDPFTRRTTAPILVSNTTQDNKVQIKNLLAERYTTDIDMHYESLTFSGGKGDKKEEEAEDEKKKPEMGGHKVYHSEVDDGGNQYNWFLKEYKPPTQWPNSIDTTHPTHDRTPKGGWFPYGVPFGADIWKIWGTEGLVKRPAKVSRAQRAEAKLNTYWQAPPDHCQEFYMNFQKCLRDKQQYYNHIFADVPGKGGTKSGDCGIFMAQVNDCWLNEQVVGVALHERVKRIQDHMNIDYLPKGWF</sequence>
<feature type="compositionally biased region" description="Basic and acidic residues" evidence="5">
    <location>
        <begin position="162"/>
        <end position="187"/>
    </location>
</feature>
<feature type="compositionally biased region" description="Basic and acidic residues" evidence="5">
    <location>
        <begin position="540"/>
        <end position="565"/>
    </location>
</feature>
<dbReference type="Gene3D" id="3.90.70.200">
    <property type="entry name" value="Plus-3 domain"/>
    <property type="match status" value="1"/>
</dbReference>
<dbReference type="Proteomes" id="UP001158576">
    <property type="component" value="Chromosome PAR"/>
</dbReference>
<evidence type="ECO:0000256" key="5">
    <source>
        <dbReference type="SAM" id="MobiDB-lite"/>
    </source>
</evidence>
<organism evidence="7 8">
    <name type="scientific">Oikopleura dioica</name>
    <name type="common">Tunicate</name>
    <dbReference type="NCBI Taxonomy" id="34765"/>
    <lineage>
        <taxon>Eukaryota</taxon>
        <taxon>Metazoa</taxon>
        <taxon>Chordata</taxon>
        <taxon>Tunicata</taxon>
        <taxon>Appendicularia</taxon>
        <taxon>Copelata</taxon>
        <taxon>Oikopleuridae</taxon>
        <taxon>Oikopleura</taxon>
    </lineage>
</organism>
<evidence type="ECO:0000313" key="7">
    <source>
        <dbReference type="EMBL" id="CAG5085437.1"/>
    </source>
</evidence>
<protein>
    <submittedName>
        <fullName evidence="7">Oidioi.mRNA.OKI2018_I69.PAR.g10895.t1.cds</fullName>
    </submittedName>
</protein>
<evidence type="ECO:0000259" key="6">
    <source>
        <dbReference type="PROSITE" id="PS51360"/>
    </source>
</evidence>
<accession>A0ABN7RSV2</accession>
<keyword evidence="3" id="KW-0804">Transcription</keyword>
<gene>
    <name evidence="7" type="ORF">OKIOD_LOCUS2453</name>
</gene>
<dbReference type="InterPro" id="IPR036128">
    <property type="entry name" value="Plus3-like_sf"/>
</dbReference>
<reference evidence="7 8" key="1">
    <citation type="submission" date="2021-04" db="EMBL/GenBank/DDBJ databases">
        <authorList>
            <person name="Bliznina A."/>
        </authorList>
    </citation>
    <scope>NUCLEOTIDE SEQUENCE [LARGE SCALE GENOMIC DNA]</scope>
</reference>
<evidence type="ECO:0000256" key="3">
    <source>
        <dbReference type="ARBA" id="ARBA00023163"/>
    </source>
</evidence>
<dbReference type="SUPFAM" id="SSF159042">
    <property type="entry name" value="Plus3-like"/>
    <property type="match status" value="1"/>
</dbReference>
<keyword evidence="2" id="KW-0805">Transcription regulation</keyword>
<evidence type="ECO:0000313" key="8">
    <source>
        <dbReference type="Proteomes" id="UP001158576"/>
    </source>
</evidence>
<dbReference type="PANTHER" id="PTHR13115:SF8">
    <property type="entry name" value="RNA POLYMERASE-ASSOCIATED PROTEIN RTF1 HOMOLOG"/>
    <property type="match status" value="1"/>
</dbReference>
<feature type="compositionally biased region" description="Basic residues" evidence="5">
    <location>
        <begin position="43"/>
        <end position="54"/>
    </location>
</feature>
<evidence type="ECO:0000256" key="1">
    <source>
        <dbReference type="ARBA" id="ARBA00004123"/>
    </source>
</evidence>
<feature type="compositionally biased region" description="Acidic residues" evidence="5">
    <location>
        <begin position="59"/>
        <end position="80"/>
    </location>
</feature>
<dbReference type="PANTHER" id="PTHR13115">
    <property type="entry name" value="RNA POLYMERASE-ASSOCIATED PROTEIN RTF1 HOMOLOG"/>
    <property type="match status" value="1"/>
</dbReference>
<feature type="compositionally biased region" description="Basic and acidic residues" evidence="5">
    <location>
        <begin position="138"/>
        <end position="147"/>
    </location>
</feature>
<feature type="region of interest" description="Disordered" evidence="5">
    <location>
        <begin position="536"/>
        <end position="565"/>
    </location>
</feature>
<dbReference type="EMBL" id="OU015568">
    <property type="protein sequence ID" value="CAG5085437.1"/>
    <property type="molecule type" value="Genomic_DNA"/>
</dbReference>
<evidence type="ECO:0000256" key="4">
    <source>
        <dbReference type="ARBA" id="ARBA00023242"/>
    </source>
</evidence>
<proteinExistence type="predicted"/>
<dbReference type="SMART" id="SM00719">
    <property type="entry name" value="Plus3"/>
    <property type="match status" value="1"/>
</dbReference>
<keyword evidence="4" id="KW-0539">Nucleus</keyword>
<name>A0ABN7RSV2_OIKDI</name>
<feature type="domain" description="Plus3" evidence="6">
    <location>
        <begin position="247"/>
        <end position="384"/>
    </location>
</feature>
<feature type="region of interest" description="Disordered" evidence="5">
    <location>
        <begin position="1"/>
        <end position="252"/>
    </location>
</feature>
<comment type="subcellular location">
    <subcellularLocation>
        <location evidence="1">Nucleus</location>
    </subcellularLocation>
</comment>
<dbReference type="InterPro" id="IPR004343">
    <property type="entry name" value="Plus-3_dom"/>
</dbReference>
<evidence type="ECO:0000256" key="2">
    <source>
        <dbReference type="ARBA" id="ARBA00023015"/>
    </source>
</evidence>